<evidence type="ECO:0000256" key="8">
    <source>
        <dbReference type="ARBA" id="ARBA00023136"/>
    </source>
</evidence>
<dbReference type="Pfam" id="PF00005">
    <property type="entry name" value="ABC_tran"/>
    <property type="match status" value="1"/>
</dbReference>
<dbReference type="OrthoDB" id="9760168at2"/>
<evidence type="ECO:0000256" key="1">
    <source>
        <dbReference type="ARBA" id="ARBA00004651"/>
    </source>
</evidence>
<sequence length="753" mass="83607">MTSSNDQNSSSEQTQNEDCITVNSGSVGVATSKEATNCSLVSTKIKNDSDSAEEDEDLGIFENDEEEEIEELGTTIASCLKKVADKFGIVATEQSLQMGNTSSLNEYLRLQAENMGLDTTFTPLPPKLTKEDIPAIVQYPDGSFAVIEKKIGKQLSIWSGKNETIRNNKEDLCHFNDWTCSFDIIFETDRVSFLSLSWFIGQVVKMWPLYSQVILATVLIHCFTLVVPLLMGIFYDRILPNLAENSLRVLITGAIFVLFFDYILKNIRTSLVEKAALRVEREAEPYLLAQILDTVHAKLPSSSGHLTHSVQEFSRIKSLFTTQLVVGSIDFFFLFFFLFVIYLNSGMLFIVPALISFLVLLVSIVYGFFIDNNVSAQSKLQSRKSSFLNEVFQGIESIKTTNAARLFISRWTTEVEKSGEMSSKYRIAQARCSMTTGFLGQLNSAGLLIVAFFLISDGSMTSGALLATMVLSGRCIAASASMSNLITSYLFARRSYKDLKELLSLEKETTEVKQYKVQQVHGAISFDGVSFRYFPESPFVLENVSFKTKAGEKIGIIGPMGSGKTTLLKLIAGLATPTEGVILLDDHNMAYLNIEKVREHMGVVPQSPVLFYGTLEFNLLMGARTVTQETLQNALAISGIEKFVSKHPLGLKMQILEGGKNLSRGQRQAVAIARALIGNPPLMLLDEPTSSMDSTQEKIFIQRMKNTMADKTLFIVTHRPHILQIVDRILVIDQGKIVADDTRARIISKLSNQ</sequence>
<dbReference type="GO" id="GO:0015421">
    <property type="term" value="F:ABC-type oligopeptide transporter activity"/>
    <property type="evidence" value="ECO:0007669"/>
    <property type="project" value="TreeGrafter"/>
</dbReference>
<dbReference type="InterPro" id="IPR003439">
    <property type="entry name" value="ABC_transporter-like_ATP-bd"/>
</dbReference>
<protein>
    <submittedName>
        <fullName evidence="13">ATP-binding cassette, subfamily C, LapB</fullName>
    </submittedName>
</protein>
<evidence type="ECO:0000256" key="4">
    <source>
        <dbReference type="ARBA" id="ARBA00022692"/>
    </source>
</evidence>
<keyword evidence="3" id="KW-1003">Cell membrane</keyword>
<keyword evidence="14" id="KW-1185">Reference proteome</keyword>
<dbReference type="PANTHER" id="PTHR43394:SF1">
    <property type="entry name" value="ATP-BINDING CASSETTE SUB-FAMILY B MEMBER 10, MITOCHONDRIAL"/>
    <property type="match status" value="1"/>
</dbReference>
<dbReference type="Pfam" id="PF00664">
    <property type="entry name" value="ABC_membrane"/>
    <property type="match status" value="1"/>
</dbReference>
<evidence type="ECO:0000256" key="2">
    <source>
        <dbReference type="ARBA" id="ARBA00022448"/>
    </source>
</evidence>
<feature type="transmembrane region" description="Helical" evidence="10">
    <location>
        <begin position="213"/>
        <end position="235"/>
    </location>
</feature>
<dbReference type="PROSITE" id="PS50929">
    <property type="entry name" value="ABC_TM1F"/>
    <property type="match status" value="1"/>
</dbReference>
<dbReference type="AlphaFoldDB" id="A0A1G9L4K6"/>
<dbReference type="InterPro" id="IPR039421">
    <property type="entry name" value="Type_1_exporter"/>
</dbReference>
<dbReference type="InterPro" id="IPR003593">
    <property type="entry name" value="AAA+_ATPase"/>
</dbReference>
<evidence type="ECO:0000313" key="13">
    <source>
        <dbReference type="EMBL" id="SDL56525.1"/>
    </source>
</evidence>
<dbReference type="PROSITE" id="PS50893">
    <property type="entry name" value="ABC_TRANSPORTER_2"/>
    <property type="match status" value="1"/>
</dbReference>
<dbReference type="GO" id="GO:0016887">
    <property type="term" value="F:ATP hydrolysis activity"/>
    <property type="evidence" value="ECO:0007669"/>
    <property type="project" value="InterPro"/>
</dbReference>
<dbReference type="Gene3D" id="1.20.1560.10">
    <property type="entry name" value="ABC transporter type 1, transmembrane domain"/>
    <property type="match status" value="1"/>
</dbReference>
<dbReference type="Gene3D" id="3.40.50.300">
    <property type="entry name" value="P-loop containing nucleotide triphosphate hydrolases"/>
    <property type="match status" value="1"/>
</dbReference>
<feature type="domain" description="ABC transporter" evidence="11">
    <location>
        <begin position="524"/>
        <end position="753"/>
    </location>
</feature>
<evidence type="ECO:0000256" key="3">
    <source>
        <dbReference type="ARBA" id="ARBA00022475"/>
    </source>
</evidence>
<evidence type="ECO:0000259" key="12">
    <source>
        <dbReference type="PROSITE" id="PS50929"/>
    </source>
</evidence>
<evidence type="ECO:0000256" key="6">
    <source>
        <dbReference type="ARBA" id="ARBA00022840"/>
    </source>
</evidence>
<feature type="transmembrane region" description="Helical" evidence="10">
    <location>
        <begin position="247"/>
        <end position="264"/>
    </location>
</feature>
<feature type="transmembrane region" description="Helical" evidence="10">
    <location>
        <begin position="349"/>
        <end position="369"/>
    </location>
</feature>
<dbReference type="Proteomes" id="UP000199053">
    <property type="component" value="Unassembled WGS sequence"/>
</dbReference>
<dbReference type="RefSeq" id="WP_092163009.1">
    <property type="nucleotide sequence ID" value="NZ_FNGA01000006.1"/>
</dbReference>
<keyword evidence="4 10" id="KW-0812">Transmembrane</keyword>
<evidence type="ECO:0000256" key="9">
    <source>
        <dbReference type="SAM" id="MobiDB-lite"/>
    </source>
</evidence>
<comment type="subcellular location">
    <subcellularLocation>
        <location evidence="1">Cell membrane</location>
        <topology evidence="1">Multi-pass membrane protein</topology>
    </subcellularLocation>
</comment>
<evidence type="ECO:0000313" key="14">
    <source>
        <dbReference type="Proteomes" id="UP000199053"/>
    </source>
</evidence>
<name>A0A1G9L4K6_9BACT</name>
<evidence type="ECO:0000256" key="7">
    <source>
        <dbReference type="ARBA" id="ARBA00022989"/>
    </source>
</evidence>
<proteinExistence type="predicted"/>
<feature type="domain" description="ABC transmembrane type-1" evidence="12">
    <location>
        <begin position="213"/>
        <end position="489"/>
    </location>
</feature>
<dbReference type="STRING" id="246191.SAMN05660337_3254"/>
<keyword evidence="5" id="KW-0547">Nucleotide-binding</keyword>
<dbReference type="InterPro" id="IPR036640">
    <property type="entry name" value="ABC1_TM_sf"/>
</dbReference>
<evidence type="ECO:0000256" key="5">
    <source>
        <dbReference type="ARBA" id="ARBA00022741"/>
    </source>
</evidence>
<evidence type="ECO:0000259" key="11">
    <source>
        <dbReference type="PROSITE" id="PS50893"/>
    </source>
</evidence>
<keyword evidence="6 13" id="KW-0067">ATP-binding</keyword>
<evidence type="ECO:0000256" key="10">
    <source>
        <dbReference type="SAM" id="Phobius"/>
    </source>
</evidence>
<dbReference type="GO" id="GO:0005886">
    <property type="term" value="C:plasma membrane"/>
    <property type="evidence" value="ECO:0007669"/>
    <property type="project" value="UniProtKB-SubCell"/>
</dbReference>
<feature type="region of interest" description="Disordered" evidence="9">
    <location>
        <begin position="1"/>
        <end position="22"/>
    </location>
</feature>
<dbReference type="FunFam" id="3.40.50.300:FF:000299">
    <property type="entry name" value="ABC transporter ATP-binding protein/permease"/>
    <property type="match status" value="1"/>
</dbReference>
<accession>A0A1G9L4K6</accession>
<gene>
    <name evidence="13" type="ORF">SAMN05660337_3254</name>
</gene>
<dbReference type="EMBL" id="FNGA01000006">
    <property type="protein sequence ID" value="SDL56525.1"/>
    <property type="molecule type" value="Genomic_DNA"/>
</dbReference>
<dbReference type="SUPFAM" id="SSF52540">
    <property type="entry name" value="P-loop containing nucleoside triphosphate hydrolases"/>
    <property type="match status" value="1"/>
</dbReference>
<feature type="transmembrane region" description="Helical" evidence="10">
    <location>
        <begin position="434"/>
        <end position="455"/>
    </location>
</feature>
<reference evidence="14" key="1">
    <citation type="submission" date="2016-10" db="EMBL/GenBank/DDBJ databases">
        <authorList>
            <person name="Varghese N."/>
            <person name="Submissions S."/>
        </authorList>
    </citation>
    <scope>NUCLEOTIDE SEQUENCE [LARGE SCALE GENOMIC DNA]</scope>
    <source>
        <strain evidence="14">DSM 16995</strain>
    </source>
</reference>
<keyword evidence="2" id="KW-0813">Transport</keyword>
<dbReference type="SMART" id="SM00382">
    <property type="entry name" value="AAA"/>
    <property type="match status" value="1"/>
</dbReference>
<dbReference type="SUPFAM" id="SSF90123">
    <property type="entry name" value="ABC transporter transmembrane region"/>
    <property type="match status" value="1"/>
</dbReference>
<dbReference type="InterPro" id="IPR011527">
    <property type="entry name" value="ABC1_TM_dom"/>
</dbReference>
<feature type="transmembrane region" description="Helical" evidence="10">
    <location>
        <begin position="467"/>
        <end position="492"/>
    </location>
</feature>
<keyword evidence="7 10" id="KW-1133">Transmembrane helix</keyword>
<dbReference type="InterPro" id="IPR027417">
    <property type="entry name" value="P-loop_NTPase"/>
</dbReference>
<dbReference type="GO" id="GO:0005524">
    <property type="term" value="F:ATP binding"/>
    <property type="evidence" value="ECO:0007669"/>
    <property type="project" value="UniProtKB-KW"/>
</dbReference>
<keyword evidence="8 10" id="KW-0472">Membrane</keyword>
<dbReference type="PANTHER" id="PTHR43394">
    <property type="entry name" value="ATP-DEPENDENT PERMEASE MDL1, MITOCHONDRIAL"/>
    <property type="match status" value="1"/>
</dbReference>
<feature type="transmembrane region" description="Helical" evidence="10">
    <location>
        <begin position="324"/>
        <end position="343"/>
    </location>
</feature>
<organism evidence="13 14">
    <name type="scientific">Maridesulfovibrio ferrireducens</name>
    <dbReference type="NCBI Taxonomy" id="246191"/>
    <lineage>
        <taxon>Bacteria</taxon>
        <taxon>Pseudomonadati</taxon>
        <taxon>Thermodesulfobacteriota</taxon>
        <taxon>Desulfovibrionia</taxon>
        <taxon>Desulfovibrionales</taxon>
        <taxon>Desulfovibrionaceae</taxon>
        <taxon>Maridesulfovibrio</taxon>
    </lineage>
</organism>